<sequence length="149" mass="16663">MNDDDPPRVTYWHLHVDEDGISRQVECAMTKFELASIQPEAAPQWQGQKHRDGMTVMVTVMPVGWVGEWHENPAPQWIIPLDGRWSVEAMDGTVREFGPGEISFGEDQGCREVDGCKGHKSATVGDRPATLMIVQLDTARDTTPPCRFS</sequence>
<dbReference type="Gene3D" id="2.60.120.10">
    <property type="entry name" value="Jelly Rolls"/>
    <property type="match status" value="1"/>
</dbReference>
<keyword evidence="2" id="KW-1185">Reference proteome</keyword>
<gene>
    <name evidence="1" type="ORF">OCGS_2757</name>
</gene>
<dbReference type="EMBL" id="AMGO01000068">
    <property type="protein sequence ID" value="EKE43166.1"/>
    <property type="molecule type" value="Genomic_DNA"/>
</dbReference>
<dbReference type="AlphaFoldDB" id="K2GKB8"/>
<name>K2GKB8_9RHOB</name>
<evidence type="ECO:0000313" key="2">
    <source>
        <dbReference type="Proteomes" id="UP000006765"/>
    </source>
</evidence>
<dbReference type="SUPFAM" id="SSF51182">
    <property type="entry name" value="RmlC-like cupins"/>
    <property type="match status" value="1"/>
</dbReference>
<dbReference type="InterPro" id="IPR011051">
    <property type="entry name" value="RmlC_Cupin_sf"/>
</dbReference>
<dbReference type="Proteomes" id="UP000006765">
    <property type="component" value="Unassembled WGS sequence"/>
</dbReference>
<dbReference type="STRING" id="1231392.OCGS_2757"/>
<dbReference type="InterPro" id="IPR014710">
    <property type="entry name" value="RmlC-like_jellyroll"/>
</dbReference>
<organism evidence="1 2">
    <name type="scientific">Oceaniovalibus guishaninsula JLT2003</name>
    <dbReference type="NCBI Taxonomy" id="1231392"/>
    <lineage>
        <taxon>Bacteria</taxon>
        <taxon>Pseudomonadati</taxon>
        <taxon>Pseudomonadota</taxon>
        <taxon>Alphaproteobacteria</taxon>
        <taxon>Rhodobacterales</taxon>
        <taxon>Roseobacteraceae</taxon>
        <taxon>Oceaniovalibus</taxon>
    </lineage>
</organism>
<proteinExistence type="predicted"/>
<dbReference type="PATRIC" id="fig|1231392.3.peg.2774"/>
<dbReference type="OrthoDB" id="4205621at2"/>
<dbReference type="RefSeq" id="WP_007427909.1">
    <property type="nucleotide sequence ID" value="NZ_AMGO01000068.1"/>
</dbReference>
<evidence type="ECO:0000313" key="1">
    <source>
        <dbReference type="EMBL" id="EKE43166.1"/>
    </source>
</evidence>
<evidence type="ECO:0008006" key="3">
    <source>
        <dbReference type="Google" id="ProtNLM"/>
    </source>
</evidence>
<dbReference type="eggNOG" id="COG1917">
    <property type="taxonomic scope" value="Bacteria"/>
</dbReference>
<protein>
    <recommendedName>
        <fullName evidence="3">Cupin 2 conserved barrel domain-containing protein</fullName>
    </recommendedName>
</protein>
<accession>K2GKB8</accession>
<reference evidence="1 2" key="1">
    <citation type="journal article" date="2012" name="J. Bacteriol.">
        <title>Draft Genome Sequence of Oceaniovalibus guishaninsula JLT2003T.</title>
        <authorList>
            <person name="Tang K."/>
            <person name="Liu K."/>
            <person name="Jiao N."/>
        </authorList>
    </citation>
    <scope>NUCLEOTIDE SEQUENCE [LARGE SCALE GENOMIC DNA]</scope>
    <source>
        <strain evidence="1 2">JLT2003</strain>
    </source>
</reference>
<dbReference type="CDD" id="cd07009">
    <property type="entry name" value="cupin_BLL0285-like"/>
    <property type="match status" value="1"/>
</dbReference>
<comment type="caution">
    <text evidence="1">The sequence shown here is derived from an EMBL/GenBank/DDBJ whole genome shotgun (WGS) entry which is preliminary data.</text>
</comment>